<keyword evidence="1" id="KW-0175">Coiled coil</keyword>
<gene>
    <name evidence="2" type="ORF">M3N55_15210</name>
</gene>
<proteinExistence type="predicted"/>
<protein>
    <submittedName>
        <fullName evidence="2">Uncharacterized protein</fullName>
    </submittedName>
</protein>
<evidence type="ECO:0000313" key="3">
    <source>
        <dbReference type="Proteomes" id="UP001202550"/>
    </source>
</evidence>
<keyword evidence="3" id="KW-1185">Reference proteome</keyword>
<name>A0ABT0M5F1_9RHOB</name>
<evidence type="ECO:0000313" key="2">
    <source>
        <dbReference type="EMBL" id="MCL1630078.1"/>
    </source>
</evidence>
<dbReference type="Proteomes" id="UP001202550">
    <property type="component" value="Unassembled WGS sequence"/>
</dbReference>
<accession>A0ABT0M5F1</accession>
<dbReference type="EMBL" id="JALZWP010000023">
    <property type="protein sequence ID" value="MCL1630078.1"/>
    <property type="molecule type" value="Genomic_DNA"/>
</dbReference>
<feature type="coiled-coil region" evidence="1">
    <location>
        <begin position="66"/>
        <end position="93"/>
    </location>
</feature>
<dbReference type="RefSeq" id="WP_249060689.1">
    <property type="nucleotide sequence ID" value="NZ_JALZWP010000023.1"/>
</dbReference>
<evidence type="ECO:0000256" key="1">
    <source>
        <dbReference type="SAM" id="Coils"/>
    </source>
</evidence>
<comment type="caution">
    <text evidence="2">The sequence shown here is derived from an EMBL/GenBank/DDBJ whole genome shotgun (WGS) entry which is preliminary data.</text>
</comment>
<sequence>MARKRGGTKIYCRGCGAVTICASLPYDGRQQVNKIQDFDLWYFARLRECQNCGDQFVTCEVDSWWIGNIETEIKNLKADLEEKIEKALGANELVRSWGGDLDRKIYSIERDLEDLQSLAEKIKLTTERWRFLKITKE</sequence>
<organism evidence="2 3">
    <name type="scientific">Roseinatronobacter domitianus</name>
    <dbReference type="NCBI Taxonomy" id="2940293"/>
    <lineage>
        <taxon>Bacteria</taxon>
        <taxon>Pseudomonadati</taxon>
        <taxon>Pseudomonadota</taxon>
        <taxon>Alphaproteobacteria</taxon>
        <taxon>Rhodobacterales</taxon>
        <taxon>Paracoccaceae</taxon>
        <taxon>Roseinatronobacter</taxon>
    </lineage>
</organism>
<reference evidence="2 3" key="1">
    <citation type="submission" date="2022-05" db="EMBL/GenBank/DDBJ databases">
        <title>Seasonal and diel survey of microbial diversity of the Tyrrhenian coast.</title>
        <authorList>
            <person name="Gattoni G."/>
            <person name="Corral P."/>
        </authorList>
    </citation>
    <scope>NUCLEOTIDE SEQUENCE [LARGE SCALE GENOMIC DNA]</scope>
    <source>
        <strain evidence="2 3">V10</strain>
    </source>
</reference>